<dbReference type="EMBL" id="JABFUD020000002">
    <property type="protein sequence ID" value="KAI5082853.1"/>
    <property type="molecule type" value="Genomic_DNA"/>
</dbReference>
<evidence type="ECO:0000256" key="1">
    <source>
        <dbReference type="ARBA" id="ARBA00022801"/>
    </source>
</evidence>
<evidence type="ECO:0000313" key="5">
    <source>
        <dbReference type="Proteomes" id="UP000886520"/>
    </source>
</evidence>
<dbReference type="PANTHER" id="PTHR31916:SF59">
    <property type="entry name" value="CYTOSOLIC INVERTASE 1"/>
    <property type="match status" value="1"/>
</dbReference>
<comment type="caution">
    <text evidence="4">The sequence shown here is derived from an EMBL/GenBank/DDBJ whole genome shotgun (WGS) entry which is preliminary data.</text>
</comment>
<dbReference type="Proteomes" id="UP000886520">
    <property type="component" value="Chromosome 3"/>
</dbReference>
<reference evidence="4" key="1">
    <citation type="submission" date="2021-01" db="EMBL/GenBank/DDBJ databases">
        <title>Adiantum capillus-veneris genome.</title>
        <authorList>
            <person name="Fang Y."/>
            <person name="Liao Q."/>
        </authorList>
    </citation>
    <scope>NUCLEOTIDE SEQUENCE</scope>
    <source>
        <strain evidence="4">H3</strain>
        <tissue evidence="4">Leaf</tissue>
    </source>
</reference>
<name>A0A9D4ZP95_ADICA</name>
<sequence>DNWAEYYDGKLGRYVGKQACRFQTWSIVDYLVFKMLLEDPSHLGMIALEDDKKMMKPAMTRFASWTI</sequence>
<feature type="non-terminal residue" evidence="4">
    <location>
        <position position="1"/>
    </location>
</feature>
<dbReference type="InterPro" id="IPR024746">
    <property type="entry name" value="Glyco_hydro_100"/>
</dbReference>
<keyword evidence="2" id="KW-0119">Carbohydrate metabolism</keyword>
<keyword evidence="5" id="KW-1185">Reference proteome</keyword>
<keyword evidence="3" id="KW-0326">Glycosidase</keyword>
<dbReference type="AlphaFoldDB" id="A0A9D4ZP95"/>
<evidence type="ECO:0000256" key="2">
    <source>
        <dbReference type="ARBA" id="ARBA00023277"/>
    </source>
</evidence>
<proteinExistence type="predicted"/>
<dbReference type="GO" id="GO:0004575">
    <property type="term" value="F:sucrose alpha-glucosidase activity"/>
    <property type="evidence" value="ECO:0007669"/>
    <property type="project" value="TreeGrafter"/>
</dbReference>
<keyword evidence="1" id="KW-0378">Hydrolase</keyword>
<dbReference type="Pfam" id="PF12899">
    <property type="entry name" value="Glyco_hydro_100"/>
    <property type="match status" value="1"/>
</dbReference>
<accession>A0A9D4ZP95</accession>
<evidence type="ECO:0000256" key="3">
    <source>
        <dbReference type="ARBA" id="ARBA00023295"/>
    </source>
</evidence>
<protein>
    <recommendedName>
        <fullName evidence="6">Beta-fructofuranosidase</fullName>
    </recommendedName>
</protein>
<dbReference type="PANTHER" id="PTHR31916">
    <property type="match status" value="1"/>
</dbReference>
<evidence type="ECO:0000313" key="4">
    <source>
        <dbReference type="EMBL" id="KAI5082853.1"/>
    </source>
</evidence>
<gene>
    <name evidence="4" type="ORF">GOP47_0002596</name>
</gene>
<organism evidence="4 5">
    <name type="scientific">Adiantum capillus-veneris</name>
    <name type="common">Maidenhair fern</name>
    <dbReference type="NCBI Taxonomy" id="13818"/>
    <lineage>
        <taxon>Eukaryota</taxon>
        <taxon>Viridiplantae</taxon>
        <taxon>Streptophyta</taxon>
        <taxon>Embryophyta</taxon>
        <taxon>Tracheophyta</taxon>
        <taxon>Polypodiopsida</taxon>
        <taxon>Polypodiidae</taxon>
        <taxon>Polypodiales</taxon>
        <taxon>Pteridineae</taxon>
        <taxon>Pteridaceae</taxon>
        <taxon>Vittarioideae</taxon>
        <taxon>Adiantum</taxon>
    </lineage>
</organism>
<dbReference type="GO" id="GO:0033926">
    <property type="term" value="F:endo-alpha-N-acetylgalactosaminidase activity"/>
    <property type="evidence" value="ECO:0007669"/>
    <property type="project" value="InterPro"/>
</dbReference>
<dbReference type="GO" id="GO:0005987">
    <property type="term" value="P:sucrose catabolic process"/>
    <property type="evidence" value="ECO:0007669"/>
    <property type="project" value="TreeGrafter"/>
</dbReference>
<evidence type="ECO:0008006" key="6">
    <source>
        <dbReference type="Google" id="ProtNLM"/>
    </source>
</evidence>